<dbReference type="AlphaFoldDB" id="A0ABD1NM58"/>
<evidence type="ECO:0000313" key="2">
    <source>
        <dbReference type="Proteomes" id="UP001603857"/>
    </source>
</evidence>
<comment type="caution">
    <text evidence="1">The sequence shown here is derived from an EMBL/GenBank/DDBJ whole genome shotgun (WGS) entry which is preliminary data.</text>
</comment>
<evidence type="ECO:0000313" key="1">
    <source>
        <dbReference type="EMBL" id="KAL2349219.1"/>
    </source>
</evidence>
<gene>
    <name evidence="1" type="ORF">Fmac_003219</name>
</gene>
<accession>A0ABD1NM58</accession>
<name>A0ABD1NM58_9FABA</name>
<reference evidence="1 2" key="1">
    <citation type="submission" date="2024-08" db="EMBL/GenBank/DDBJ databases">
        <title>Insights into the chromosomal genome structure of Flemingia macrophylla.</title>
        <authorList>
            <person name="Ding Y."/>
            <person name="Zhao Y."/>
            <person name="Bi W."/>
            <person name="Wu M."/>
            <person name="Zhao G."/>
            <person name="Gong Y."/>
            <person name="Li W."/>
            <person name="Zhang P."/>
        </authorList>
    </citation>
    <scope>NUCLEOTIDE SEQUENCE [LARGE SCALE GENOMIC DNA]</scope>
    <source>
        <strain evidence="1">DYQJB</strain>
        <tissue evidence="1">Leaf</tissue>
    </source>
</reference>
<protein>
    <submittedName>
        <fullName evidence="1">Uncharacterized protein</fullName>
    </submittedName>
</protein>
<organism evidence="1 2">
    <name type="scientific">Flemingia macrophylla</name>
    <dbReference type="NCBI Taxonomy" id="520843"/>
    <lineage>
        <taxon>Eukaryota</taxon>
        <taxon>Viridiplantae</taxon>
        <taxon>Streptophyta</taxon>
        <taxon>Embryophyta</taxon>
        <taxon>Tracheophyta</taxon>
        <taxon>Spermatophyta</taxon>
        <taxon>Magnoliopsida</taxon>
        <taxon>eudicotyledons</taxon>
        <taxon>Gunneridae</taxon>
        <taxon>Pentapetalae</taxon>
        <taxon>rosids</taxon>
        <taxon>fabids</taxon>
        <taxon>Fabales</taxon>
        <taxon>Fabaceae</taxon>
        <taxon>Papilionoideae</taxon>
        <taxon>50 kb inversion clade</taxon>
        <taxon>NPAAA clade</taxon>
        <taxon>indigoferoid/millettioid clade</taxon>
        <taxon>Phaseoleae</taxon>
        <taxon>Flemingia</taxon>
    </lineage>
</organism>
<keyword evidence="2" id="KW-1185">Reference proteome</keyword>
<sequence>MDDKLDFGRIFGLRVKILSPPILAYIITLAKNKKSSVNLDSGWMRSGLGISFGGEIGSKVNHSGSPAQEKIQRDQEILEHQHQEKTNQNGLISHYSQTNETQHVFYDQSKDSINLGHVAQWESARVEAEARGSMLQVGSGGSSHLARLFLSKIPTHQPLSSDSLSTEHRPMYNMYALVLATNHDLESSVSTLSVLKISTNIGQLIHRLEKLT</sequence>
<dbReference type="Proteomes" id="UP001603857">
    <property type="component" value="Unassembled WGS sequence"/>
</dbReference>
<dbReference type="EMBL" id="JBGMDY010000001">
    <property type="protein sequence ID" value="KAL2349219.1"/>
    <property type="molecule type" value="Genomic_DNA"/>
</dbReference>
<proteinExistence type="predicted"/>